<protein>
    <recommendedName>
        <fullName evidence="2">DUF4455 domain-containing protein</fullName>
    </recommendedName>
</protein>
<dbReference type="Proteomes" id="UP001497472">
    <property type="component" value="Unassembled WGS sequence"/>
</dbReference>
<organism evidence="3 4">
    <name type="scientific">Leptosia nina</name>
    <dbReference type="NCBI Taxonomy" id="320188"/>
    <lineage>
        <taxon>Eukaryota</taxon>
        <taxon>Metazoa</taxon>
        <taxon>Ecdysozoa</taxon>
        <taxon>Arthropoda</taxon>
        <taxon>Hexapoda</taxon>
        <taxon>Insecta</taxon>
        <taxon>Pterygota</taxon>
        <taxon>Neoptera</taxon>
        <taxon>Endopterygota</taxon>
        <taxon>Lepidoptera</taxon>
        <taxon>Glossata</taxon>
        <taxon>Ditrysia</taxon>
        <taxon>Papilionoidea</taxon>
        <taxon>Pieridae</taxon>
        <taxon>Pierinae</taxon>
        <taxon>Leptosia</taxon>
    </lineage>
</organism>
<feature type="domain" description="DUF4455" evidence="2">
    <location>
        <begin position="59"/>
        <end position="214"/>
    </location>
</feature>
<evidence type="ECO:0000313" key="4">
    <source>
        <dbReference type="Proteomes" id="UP001497472"/>
    </source>
</evidence>
<accession>A0AAV1J249</accession>
<evidence type="ECO:0000256" key="1">
    <source>
        <dbReference type="SAM" id="MobiDB-lite"/>
    </source>
</evidence>
<dbReference type="InterPro" id="IPR028089">
    <property type="entry name" value="DUF4455"/>
</dbReference>
<comment type="caution">
    <text evidence="3">The sequence shown here is derived from an EMBL/GenBank/DDBJ whole genome shotgun (WGS) entry which is preliminary data.</text>
</comment>
<reference evidence="3 4" key="1">
    <citation type="submission" date="2023-11" db="EMBL/GenBank/DDBJ databases">
        <authorList>
            <person name="Okamura Y."/>
        </authorList>
    </citation>
    <scope>NUCLEOTIDE SEQUENCE [LARGE SCALE GENOMIC DNA]</scope>
</reference>
<evidence type="ECO:0000259" key="2">
    <source>
        <dbReference type="Pfam" id="PF14643"/>
    </source>
</evidence>
<proteinExistence type="predicted"/>
<gene>
    <name evidence="3" type="ORF">LNINA_LOCUS2380</name>
</gene>
<dbReference type="EMBL" id="CAVLEF010000003">
    <property type="protein sequence ID" value="CAK1542486.1"/>
    <property type="molecule type" value="Genomic_DNA"/>
</dbReference>
<evidence type="ECO:0000313" key="3">
    <source>
        <dbReference type="EMBL" id="CAK1542486.1"/>
    </source>
</evidence>
<dbReference type="AlphaFoldDB" id="A0AAV1J249"/>
<feature type="region of interest" description="Disordered" evidence="1">
    <location>
        <begin position="248"/>
        <end position="267"/>
    </location>
</feature>
<sequence>MSRKHSEAKVNRKCKCKLKTVLEYLIAVPGCSGDLAAVSSLPEEWTPGHGGPTLSKYLEQRENNHKEVLTNIKKEADIVNNEIDSKVRDIAEILLADIRKHKQDIECYVKESEPDSGVLSVEKRNECYKKITQVFSVWTQALANFKGEALAFERERIEGIKTVLKKHFQILVKVGHKSPKDLLHEFDGRMYVINQQLISNCRAYTELEAQLRSQADAYIVRSRSSLNEFCLEKASFLRGRSALPWMNETQRKRSSSLETKLKKSSDAIPSSQNMEGFKDYISQLVKAYRSAVLQLCADFSGQLNNLQEDFDRYAFLEKPRVSVLSRIQKTVDRAFRKFSDTFSQSKVRVEKVLLDITFNDVVHMQKSLCHFGDRLQSTYLILHDAGYLWDGHMLRSALVQKLMMTGVEDMMTSHDAVELANEVAFNIGLEQLRAAPDLDKLQQQFDLLSSMLDRFEEIYHQHKELEVKKLEEYMNLPSIMSNIMLAEYECFFEKYPKCPLNSNQSLNSSPDLVSPRRQTLISLRAPLPRVVLQTHLQDVALYNWRNGFLESLQNNAPSVTDNINWQARRWVDEHTMQVNMRYSLKLMSHSVRLERLKAAREVRSNELKYHERVITSHLNAMNDLIDSLPMEIAEHLSLDSPQLYPLPYWVNKIQLDMDQMIASDPDPETKRLKMSSYAPRLVMFRRLFEESLDVAMEEYKKNIQQRLQTVRLSTFQLISQIKFPTEGGTHVPSEATKSMSAILKMCDAFELCANKSVDMVNHRRQQLILMADQLLHPLTRSVEDVFKTTDKKKPTMPTKKK</sequence>
<name>A0AAV1J249_9NEOP</name>
<dbReference type="Pfam" id="PF14643">
    <property type="entry name" value="DUF4455"/>
    <property type="match status" value="1"/>
</dbReference>
<keyword evidence="4" id="KW-1185">Reference proteome</keyword>